<name>A0A9Q3GK90_9BASI</name>
<proteinExistence type="predicted"/>
<reference evidence="2" key="1">
    <citation type="submission" date="2021-03" db="EMBL/GenBank/DDBJ databases">
        <title>Draft genome sequence of rust myrtle Austropuccinia psidii MF-1, a brazilian biotype.</title>
        <authorList>
            <person name="Quecine M.C."/>
            <person name="Pachon D.M.R."/>
            <person name="Bonatelli M.L."/>
            <person name="Correr F.H."/>
            <person name="Franceschini L.M."/>
            <person name="Leite T.F."/>
            <person name="Margarido G.R.A."/>
            <person name="Almeida C.A."/>
            <person name="Ferrarezi J.A."/>
            <person name="Labate C.A."/>
        </authorList>
    </citation>
    <scope>NUCLEOTIDE SEQUENCE</scope>
    <source>
        <strain evidence="2">MF-1</strain>
    </source>
</reference>
<dbReference type="Proteomes" id="UP000765509">
    <property type="component" value="Unassembled WGS sequence"/>
</dbReference>
<feature type="compositionally biased region" description="Polar residues" evidence="1">
    <location>
        <begin position="1"/>
        <end position="13"/>
    </location>
</feature>
<sequence>MDSSTPFTSQRPNNLPKRMNIHAQASSPPQQEIFGNSTTIVKVKQKYYRLWFDGNEVGRFIKMVENIAEFEGESGRYIERKILVWTKYQEITYHIEGMPRYGTGDWEKLILDMKRKWGAVSPERR</sequence>
<evidence type="ECO:0000313" key="2">
    <source>
        <dbReference type="EMBL" id="MBW0470603.1"/>
    </source>
</evidence>
<keyword evidence="3" id="KW-1185">Reference proteome</keyword>
<organism evidence="2 3">
    <name type="scientific">Austropuccinia psidii MF-1</name>
    <dbReference type="NCBI Taxonomy" id="1389203"/>
    <lineage>
        <taxon>Eukaryota</taxon>
        <taxon>Fungi</taxon>
        <taxon>Dikarya</taxon>
        <taxon>Basidiomycota</taxon>
        <taxon>Pucciniomycotina</taxon>
        <taxon>Pucciniomycetes</taxon>
        <taxon>Pucciniales</taxon>
        <taxon>Sphaerophragmiaceae</taxon>
        <taxon>Austropuccinia</taxon>
    </lineage>
</organism>
<accession>A0A9Q3GK90</accession>
<dbReference type="AlphaFoldDB" id="A0A9Q3GK90"/>
<evidence type="ECO:0000313" key="3">
    <source>
        <dbReference type="Proteomes" id="UP000765509"/>
    </source>
</evidence>
<comment type="caution">
    <text evidence="2">The sequence shown here is derived from an EMBL/GenBank/DDBJ whole genome shotgun (WGS) entry which is preliminary data.</text>
</comment>
<feature type="region of interest" description="Disordered" evidence="1">
    <location>
        <begin position="1"/>
        <end position="29"/>
    </location>
</feature>
<protein>
    <submittedName>
        <fullName evidence="2">Uncharacterized protein</fullName>
    </submittedName>
</protein>
<dbReference type="EMBL" id="AVOT02002497">
    <property type="protein sequence ID" value="MBW0470603.1"/>
    <property type="molecule type" value="Genomic_DNA"/>
</dbReference>
<evidence type="ECO:0000256" key="1">
    <source>
        <dbReference type="SAM" id="MobiDB-lite"/>
    </source>
</evidence>
<dbReference type="OrthoDB" id="2152029at2759"/>
<gene>
    <name evidence="2" type="ORF">O181_010318</name>
</gene>